<dbReference type="Gene3D" id="3.40.50.11690">
    <property type="entry name" value="Cell division protein FtsQ/DivIB"/>
    <property type="match status" value="1"/>
</dbReference>
<evidence type="ECO:0000256" key="5">
    <source>
        <dbReference type="ARBA" id="ARBA00022989"/>
    </source>
</evidence>
<dbReference type="InterPro" id="IPR005548">
    <property type="entry name" value="Cell_div_FtsQ/DivIB_C"/>
</dbReference>
<keyword evidence="1" id="KW-1003">Cell membrane</keyword>
<dbReference type="EMBL" id="AOMT01000001">
    <property type="protein sequence ID" value="KDN26145.1"/>
    <property type="molecule type" value="Genomic_DNA"/>
</dbReference>
<keyword evidence="2" id="KW-0997">Cell inner membrane</keyword>
<evidence type="ECO:0000256" key="4">
    <source>
        <dbReference type="ARBA" id="ARBA00022692"/>
    </source>
</evidence>
<evidence type="ECO:0000313" key="9">
    <source>
        <dbReference type="EMBL" id="KDN26145.1"/>
    </source>
</evidence>
<keyword evidence="7" id="KW-0472">Membrane</keyword>
<evidence type="ECO:0000313" key="10">
    <source>
        <dbReference type="Proteomes" id="UP000035860"/>
    </source>
</evidence>
<proteinExistence type="predicted"/>
<evidence type="ECO:0000256" key="2">
    <source>
        <dbReference type="ARBA" id="ARBA00022519"/>
    </source>
</evidence>
<evidence type="ECO:0000256" key="3">
    <source>
        <dbReference type="ARBA" id="ARBA00022618"/>
    </source>
</evidence>
<keyword evidence="4 7" id="KW-0812">Transmembrane</keyword>
<dbReference type="RefSeq" id="WP_052585168.1">
    <property type="nucleotide sequence ID" value="NZ_AOMT01000001.1"/>
</dbReference>
<accession>A0A066UGF7</accession>
<sequence>DVKNHALFDILLGVIDKMRYYMKIYRIYRKFPMNSQVNTKNARRVLKLWQILLMVAIVLGGLIVVAMKGIEQAPKRPLVLELSNLTESQANSLKTATAPFGRVQFFGADLMGIHQVVSSLSWVESASVKRDWQQGVIVSVVPRRAVANFGSQHLLDANGAVFVPADEHELMDKNLVHLYSGHTNDATDMMRQMQRVNEWFSPLGITAEDMTLTSRQTWLIRFDNGLRVIVDHENTEQKLFSLSSLLAGSLAKELPKIQSVDLRYKNGFAIAWKTAGIPQKPSDLGLKTS</sequence>
<evidence type="ECO:0000256" key="1">
    <source>
        <dbReference type="ARBA" id="ARBA00022475"/>
    </source>
</evidence>
<reference evidence="9 10" key="1">
    <citation type="journal article" date="2014" name="Genome Announc.">
        <title>Draft Genome Sequence of Moraxella bovoculi Strain 237T (ATCC BAA-1259T) Isolated from a Calf with Infectious Bovine Keratoconjunctivitis.</title>
        <authorList>
            <person name="Calcutt M.J."/>
            <person name="Foecking M.F."/>
            <person name="Martin N.T."/>
            <person name="Mhlanga-Mutangadura T."/>
            <person name="Reilly T.J."/>
        </authorList>
    </citation>
    <scope>NUCLEOTIDE SEQUENCE [LARGE SCALE GENOMIC DNA]</scope>
    <source>
        <strain evidence="9 10">237</strain>
    </source>
</reference>
<feature type="non-terminal residue" evidence="9">
    <location>
        <position position="1"/>
    </location>
</feature>
<dbReference type="Gene3D" id="3.10.20.310">
    <property type="entry name" value="membrane protein fhac"/>
    <property type="match status" value="1"/>
</dbReference>
<dbReference type="PANTHER" id="PTHR35851:SF1">
    <property type="entry name" value="CELL DIVISION PROTEIN FTSQ"/>
    <property type="match status" value="1"/>
</dbReference>
<dbReference type="InterPro" id="IPR026579">
    <property type="entry name" value="FtsQ"/>
</dbReference>
<keyword evidence="6" id="KW-0131">Cell cycle</keyword>
<dbReference type="Proteomes" id="UP000035860">
    <property type="component" value="Unassembled WGS sequence"/>
</dbReference>
<feature type="domain" description="Cell division protein FtsQ/DivIB C-terminal" evidence="8">
    <location>
        <begin position="148"/>
        <end position="263"/>
    </location>
</feature>
<dbReference type="Pfam" id="PF03799">
    <property type="entry name" value="FtsQ_DivIB_C"/>
    <property type="match status" value="1"/>
</dbReference>
<evidence type="ECO:0000259" key="8">
    <source>
        <dbReference type="Pfam" id="PF03799"/>
    </source>
</evidence>
<name>A0A066UGF7_9GAMM</name>
<gene>
    <name evidence="9" type="ORF">MBO_00005</name>
</gene>
<dbReference type="InterPro" id="IPR045335">
    <property type="entry name" value="FtsQ_C_sf"/>
</dbReference>
<dbReference type="eggNOG" id="COG1589">
    <property type="taxonomic scope" value="Bacteria"/>
</dbReference>
<comment type="caution">
    <text evidence="9">The sequence shown here is derived from an EMBL/GenBank/DDBJ whole genome shotgun (WGS) entry which is preliminary data.</text>
</comment>
<keyword evidence="10" id="KW-1185">Reference proteome</keyword>
<evidence type="ECO:0000256" key="7">
    <source>
        <dbReference type="SAM" id="Phobius"/>
    </source>
</evidence>
<protein>
    <submittedName>
        <fullName evidence="9">Cell division protein FtsQ</fullName>
    </submittedName>
</protein>
<feature type="transmembrane region" description="Helical" evidence="7">
    <location>
        <begin position="48"/>
        <end position="67"/>
    </location>
</feature>
<evidence type="ECO:0000256" key="6">
    <source>
        <dbReference type="ARBA" id="ARBA00023306"/>
    </source>
</evidence>
<dbReference type="PANTHER" id="PTHR35851">
    <property type="entry name" value="CELL DIVISION PROTEIN FTSQ"/>
    <property type="match status" value="1"/>
</dbReference>
<dbReference type="AlphaFoldDB" id="A0A066UGF7"/>
<keyword evidence="3 9" id="KW-0132">Cell division</keyword>
<dbReference type="GO" id="GO:0090529">
    <property type="term" value="P:cell septum assembly"/>
    <property type="evidence" value="ECO:0007669"/>
    <property type="project" value="InterPro"/>
</dbReference>
<organism evidence="9 10">
    <name type="scientific">Moraxella bovoculi 237</name>
    <dbReference type="NCBI Taxonomy" id="743974"/>
    <lineage>
        <taxon>Bacteria</taxon>
        <taxon>Pseudomonadati</taxon>
        <taxon>Pseudomonadota</taxon>
        <taxon>Gammaproteobacteria</taxon>
        <taxon>Moraxellales</taxon>
        <taxon>Moraxellaceae</taxon>
        <taxon>Moraxella</taxon>
    </lineage>
</organism>
<keyword evidence="5 7" id="KW-1133">Transmembrane helix</keyword>